<protein>
    <recommendedName>
        <fullName evidence="4">Kinesin motor domain-containing protein</fullName>
    </recommendedName>
</protein>
<reference evidence="5" key="2">
    <citation type="submission" date="2023-05" db="EMBL/GenBank/DDBJ databases">
        <authorList>
            <person name="Schelkunov M.I."/>
        </authorList>
    </citation>
    <scope>NUCLEOTIDE SEQUENCE</scope>
    <source>
        <strain evidence="5">Hsosn_3</strain>
        <tissue evidence="5">Leaf</tissue>
    </source>
</reference>
<comment type="caution">
    <text evidence="5">The sequence shown here is derived from an EMBL/GenBank/DDBJ whole genome shotgun (WGS) entry which is preliminary data.</text>
</comment>
<keyword evidence="1" id="KW-0505">Motor protein</keyword>
<proteinExistence type="inferred from homology"/>
<dbReference type="Proteomes" id="UP001237642">
    <property type="component" value="Unassembled WGS sequence"/>
</dbReference>
<evidence type="ECO:0000256" key="2">
    <source>
        <dbReference type="PROSITE-ProRule" id="PRU00283"/>
    </source>
</evidence>
<dbReference type="Gene3D" id="1.20.58.1980">
    <property type="match status" value="1"/>
</dbReference>
<evidence type="ECO:0000256" key="1">
    <source>
        <dbReference type="ARBA" id="ARBA00023175"/>
    </source>
</evidence>
<reference evidence="5" key="1">
    <citation type="submission" date="2023-02" db="EMBL/GenBank/DDBJ databases">
        <title>Genome of toxic invasive species Heracleum sosnowskyi carries increased number of genes despite the absence of recent whole-genome duplications.</title>
        <authorList>
            <person name="Schelkunov M."/>
            <person name="Shtratnikova V."/>
            <person name="Makarenko M."/>
            <person name="Klepikova A."/>
            <person name="Omelchenko D."/>
            <person name="Novikova G."/>
            <person name="Obukhova E."/>
            <person name="Bogdanov V."/>
            <person name="Penin A."/>
            <person name="Logacheva M."/>
        </authorList>
    </citation>
    <scope>NUCLEOTIDE SEQUENCE</scope>
    <source>
        <strain evidence="5">Hsosn_3</strain>
        <tissue evidence="5">Leaf</tissue>
    </source>
</reference>
<feature type="compositionally biased region" description="Basic and acidic residues" evidence="3">
    <location>
        <begin position="91"/>
        <end position="107"/>
    </location>
</feature>
<dbReference type="PANTHER" id="PTHR47968:SF39">
    <property type="entry name" value="KINESIN-LIKE PROTEIN KIN-7B"/>
    <property type="match status" value="1"/>
</dbReference>
<comment type="similarity">
    <text evidence="2">Belongs to the TRAFAC class myosin-kinesin ATPase superfamily. Kinesin family.</text>
</comment>
<dbReference type="AlphaFoldDB" id="A0AAD8MZB8"/>
<dbReference type="GO" id="GO:0007018">
    <property type="term" value="P:microtubule-based movement"/>
    <property type="evidence" value="ECO:0007669"/>
    <property type="project" value="InterPro"/>
</dbReference>
<evidence type="ECO:0000256" key="3">
    <source>
        <dbReference type="SAM" id="MobiDB-lite"/>
    </source>
</evidence>
<dbReference type="GO" id="GO:0003777">
    <property type="term" value="F:microtubule motor activity"/>
    <property type="evidence" value="ECO:0007669"/>
    <property type="project" value="InterPro"/>
</dbReference>
<name>A0AAD8MZB8_9APIA</name>
<dbReference type="PROSITE" id="PS50067">
    <property type="entry name" value="KINESIN_MOTOR_2"/>
    <property type="match status" value="1"/>
</dbReference>
<feature type="region of interest" description="Disordered" evidence="3">
    <location>
        <begin position="91"/>
        <end position="114"/>
    </location>
</feature>
<keyword evidence="6" id="KW-1185">Reference proteome</keyword>
<dbReference type="InterPro" id="IPR027640">
    <property type="entry name" value="Kinesin-like_fam"/>
</dbReference>
<evidence type="ECO:0000313" key="6">
    <source>
        <dbReference type="Proteomes" id="UP001237642"/>
    </source>
</evidence>
<dbReference type="PANTHER" id="PTHR47968">
    <property type="entry name" value="CENTROMERE PROTEIN E"/>
    <property type="match status" value="1"/>
</dbReference>
<dbReference type="InterPro" id="IPR001752">
    <property type="entry name" value="Kinesin_motor_dom"/>
</dbReference>
<dbReference type="GO" id="GO:0008017">
    <property type="term" value="F:microtubule binding"/>
    <property type="evidence" value="ECO:0007669"/>
    <property type="project" value="InterPro"/>
</dbReference>
<accession>A0AAD8MZB8</accession>
<dbReference type="EMBL" id="JAUIZM010000004">
    <property type="protein sequence ID" value="KAK1389238.1"/>
    <property type="molecule type" value="Genomic_DNA"/>
</dbReference>
<dbReference type="InterPro" id="IPR027417">
    <property type="entry name" value="P-loop_NTPase"/>
</dbReference>
<organism evidence="5 6">
    <name type="scientific">Heracleum sosnowskyi</name>
    <dbReference type="NCBI Taxonomy" id="360622"/>
    <lineage>
        <taxon>Eukaryota</taxon>
        <taxon>Viridiplantae</taxon>
        <taxon>Streptophyta</taxon>
        <taxon>Embryophyta</taxon>
        <taxon>Tracheophyta</taxon>
        <taxon>Spermatophyta</taxon>
        <taxon>Magnoliopsida</taxon>
        <taxon>eudicotyledons</taxon>
        <taxon>Gunneridae</taxon>
        <taxon>Pentapetalae</taxon>
        <taxon>asterids</taxon>
        <taxon>campanulids</taxon>
        <taxon>Apiales</taxon>
        <taxon>Apiaceae</taxon>
        <taxon>Apioideae</taxon>
        <taxon>apioid superclade</taxon>
        <taxon>Tordylieae</taxon>
        <taxon>Tordyliinae</taxon>
        <taxon>Heracleum</taxon>
    </lineage>
</organism>
<comment type="caution">
    <text evidence="2">Lacks conserved residue(s) required for the propagation of feature annotation.</text>
</comment>
<evidence type="ECO:0000259" key="4">
    <source>
        <dbReference type="PROSITE" id="PS50067"/>
    </source>
</evidence>
<dbReference type="GO" id="GO:0005524">
    <property type="term" value="F:ATP binding"/>
    <property type="evidence" value="ECO:0007669"/>
    <property type="project" value="InterPro"/>
</dbReference>
<sequence>MSPALSHVEQSRNTLLFATSAKEVTNSAQVNMVVADKQLVKHLQKEVARLNAELQSPEPTSSNIRSLLMEKDRKIQQMEIEMNELKRQRDLAESQLEQERSTHKEQKVCYLNSN</sequence>
<dbReference type="SUPFAM" id="SSF52540">
    <property type="entry name" value="P-loop containing nucleoside triphosphate hydrolases"/>
    <property type="match status" value="1"/>
</dbReference>
<evidence type="ECO:0000313" key="5">
    <source>
        <dbReference type="EMBL" id="KAK1389238.1"/>
    </source>
</evidence>
<gene>
    <name evidence="5" type="ORF">POM88_017416</name>
</gene>
<feature type="domain" description="Kinesin motor" evidence="4">
    <location>
        <begin position="1"/>
        <end position="24"/>
    </location>
</feature>